<comment type="caution">
    <text evidence="10">The sequence shown here is derived from an EMBL/GenBank/DDBJ whole genome shotgun (WGS) entry which is preliminary data.</text>
</comment>
<dbReference type="Gene3D" id="1.10.287.130">
    <property type="match status" value="1"/>
</dbReference>
<dbReference type="PROSITE" id="PS50113">
    <property type="entry name" value="PAC"/>
    <property type="match status" value="1"/>
</dbReference>
<feature type="domain" description="Response regulatory" evidence="7">
    <location>
        <begin position="558"/>
        <end position="673"/>
    </location>
</feature>
<dbReference type="SUPFAM" id="SSF55785">
    <property type="entry name" value="PYP-like sensor domain (PAS domain)"/>
    <property type="match status" value="2"/>
</dbReference>
<keyword evidence="10" id="KW-0808">Transferase</keyword>
<name>A0A495B7B3_VOGIN</name>
<dbReference type="InterPro" id="IPR000014">
    <property type="entry name" value="PAS"/>
</dbReference>
<sequence length="679" mass="74305">MMQHPPPEAAPGAMLLSGLDLLDQGVTVFDAELKLVACNQRFLTLLDFPPQLAAVGTPFEAYIRYNACRGEYGPGNAELQVAERVVRAQRFERHDLERLRPDGSVLRVRGEPLPQGGFIALYTDQTEQQAYARLLQQQKQDLEGHVGQRTAELEQARHQLRAAQAANVQLGADLQRSEQRLRLITDTIPALIAYFDHGQIYRYANKGYADWFGRDSAQMSGRHISQALGSKFYAAVQRYVEAALTGKQLSYEYSMEKDDGSTIFARSTLVPEIAADGEVLGCFVLSFDITEQKQTQAALVQAQKMEAIGQLSGGMAHDFNNMLTVVLGNLGELRRHLQQQPALLDYLDPALHAAGRGVELVRRLLGFARQQPLLAQPVRIGELIRGMMQLLQRSLPENIVLDCQLAAELDYVMADANQLESAILNLVLNARDAMPDGGRLQIAANVETLDARAAAEWQLAAGDYIRIDVTDNGCGMAPALQLRVFEPFFTTKQFGSGSGLGLAMVYGFARQSGGQVSVSSQLGRGSVFSLRLPRTTPTAQPHGLLDFSGKAGGRERPLVLLVEDDPEVRRVVQRQLSALGYPVVEAENGDEAATLLASIADIGLLLSDIVMPGQLGGRQLAALARQQRPAIRILLMSGYAAPPEAEDDSTRDIPLLAKPFTEAQLARMLDEVMLCPRTN</sequence>
<dbReference type="InterPro" id="IPR001789">
    <property type="entry name" value="Sig_transdc_resp-reg_receiver"/>
</dbReference>
<dbReference type="InterPro" id="IPR005467">
    <property type="entry name" value="His_kinase_dom"/>
</dbReference>
<proteinExistence type="predicted"/>
<gene>
    <name evidence="10" type="ORF">C8E02_2922</name>
</gene>
<dbReference type="Gene3D" id="3.30.565.10">
    <property type="entry name" value="Histidine kinase-like ATPase, C-terminal domain"/>
    <property type="match status" value="1"/>
</dbReference>
<dbReference type="InterPro" id="IPR003661">
    <property type="entry name" value="HisK_dim/P_dom"/>
</dbReference>
<feature type="modified residue" description="4-aspartylphosphate" evidence="4">
    <location>
        <position position="608"/>
    </location>
</feature>
<dbReference type="SUPFAM" id="SSF52172">
    <property type="entry name" value="CheY-like"/>
    <property type="match status" value="1"/>
</dbReference>
<dbReference type="GO" id="GO:0000155">
    <property type="term" value="F:phosphorelay sensor kinase activity"/>
    <property type="evidence" value="ECO:0007669"/>
    <property type="project" value="InterPro"/>
</dbReference>
<evidence type="ECO:0000313" key="10">
    <source>
        <dbReference type="EMBL" id="RKQ55535.1"/>
    </source>
</evidence>
<dbReference type="Pfam" id="PF00072">
    <property type="entry name" value="Response_reg"/>
    <property type="match status" value="1"/>
</dbReference>
<dbReference type="SMART" id="SM00448">
    <property type="entry name" value="REC"/>
    <property type="match status" value="1"/>
</dbReference>
<evidence type="ECO:0000256" key="5">
    <source>
        <dbReference type="SAM" id="Coils"/>
    </source>
</evidence>
<dbReference type="SMART" id="SM00388">
    <property type="entry name" value="HisKA"/>
    <property type="match status" value="1"/>
</dbReference>
<feature type="coiled-coil region" evidence="5">
    <location>
        <begin position="153"/>
        <end position="180"/>
    </location>
</feature>
<feature type="domain" description="PAS" evidence="8">
    <location>
        <begin position="177"/>
        <end position="247"/>
    </location>
</feature>
<dbReference type="InterPro" id="IPR000700">
    <property type="entry name" value="PAS-assoc_C"/>
</dbReference>
<evidence type="ECO:0000259" key="8">
    <source>
        <dbReference type="PROSITE" id="PS50112"/>
    </source>
</evidence>
<dbReference type="AlphaFoldDB" id="A0A495B7B3"/>
<evidence type="ECO:0000259" key="6">
    <source>
        <dbReference type="PROSITE" id="PS50109"/>
    </source>
</evidence>
<feature type="domain" description="PAC" evidence="9">
    <location>
        <begin position="249"/>
        <end position="301"/>
    </location>
</feature>
<dbReference type="Pfam" id="PF02518">
    <property type="entry name" value="HATPase_c"/>
    <property type="match status" value="1"/>
</dbReference>
<evidence type="ECO:0000313" key="11">
    <source>
        <dbReference type="Proteomes" id="UP000279384"/>
    </source>
</evidence>
<dbReference type="InterPro" id="IPR003594">
    <property type="entry name" value="HATPase_dom"/>
</dbReference>
<dbReference type="CDD" id="cd00082">
    <property type="entry name" value="HisKA"/>
    <property type="match status" value="1"/>
</dbReference>
<dbReference type="InterPro" id="IPR036097">
    <property type="entry name" value="HisK_dim/P_sf"/>
</dbReference>
<dbReference type="Proteomes" id="UP000279384">
    <property type="component" value="Unassembled WGS sequence"/>
</dbReference>
<dbReference type="InterPro" id="IPR004358">
    <property type="entry name" value="Sig_transdc_His_kin-like_C"/>
</dbReference>
<reference evidence="10 11" key="1">
    <citation type="submission" date="2018-10" db="EMBL/GenBank/DDBJ databases">
        <title>Genomic Encyclopedia of Type Strains, Phase IV (KMG-IV): sequencing the most valuable type-strain genomes for metagenomic binning, comparative biology and taxonomic classification.</title>
        <authorList>
            <person name="Goeker M."/>
        </authorList>
    </citation>
    <scope>NUCLEOTIDE SEQUENCE [LARGE SCALE GENOMIC DNA]</scope>
    <source>
        <strain evidence="10 11">DSM 3303</strain>
    </source>
</reference>
<evidence type="ECO:0000256" key="4">
    <source>
        <dbReference type="PROSITE-ProRule" id="PRU00169"/>
    </source>
</evidence>
<dbReference type="InterPro" id="IPR013656">
    <property type="entry name" value="PAS_4"/>
</dbReference>
<organism evidence="10 11">
    <name type="scientific">Vogesella indigofera</name>
    <name type="common">Pseudomonas indigofera</name>
    <dbReference type="NCBI Taxonomy" id="45465"/>
    <lineage>
        <taxon>Bacteria</taxon>
        <taxon>Pseudomonadati</taxon>
        <taxon>Pseudomonadota</taxon>
        <taxon>Betaproteobacteria</taxon>
        <taxon>Neisseriales</taxon>
        <taxon>Chromobacteriaceae</taxon>
        <taxon>Vogesella</taxon>
    </lineage>
</organism>
<dbReference type="PANTHER" id="PTHR43065:SF42">
    <property type="entry name" value="TWO-COMPONENT SENSOR PPRA"/>
    <property type="match status" value="1"/>
</dbReference>
<dbReference type="SUPFAM" id="SSF47384">
    <property type="entry name" value="Homodimeric domain of signal transducing histidine kinase"/>
    <property type="match status" value="1"/>
</dbReference>
<dbReference type="NCBIfam" id="TIGR00229">
    <property type="entry name" value="sensory_box"/>
    <property type="match status" value="1"/>
</dbReference>
<dbReference type="SUPFAM" id="SSF55874">
    <property type="entry name" value="ATPase domain of HSP90 chaperone/DNA topoisomerase II/histidine kinase"/>
    <property type="match status" value="1"/>
</dbReference>
<keyword evidence="5" id="KW-0175">Coiled coil</keyword>
<keyword evidence="3 4" id="KW-0597">Phosphoprotein</keyword>
<comment type="catalytic activity">
    <reaction evidence="1">
        <text>ATP + protein L-histidine = ADP + protein N-phospho-L-histidine.</text>
        <dbReference type="EC" id="2.7.13.3"/>
    </reaction>
</comment>
<feature type="domain" description="Histidine kinase" evidence="6">
    <location>
        <begin position="314"/>
        <end position="536"/>
    </location>
</feature>
<dbReference type="CDD" id="cd00130">
    <property type="entry name" value="PAS"/>
    <property type="match status" value="1"/>
</dbReference>
<protein>
    <recommendedName>
        <fullName evidence="2">histidine kinase</fullName>
        <ecNumber evidence="2">2.7.13.3</ecNumber>
    </recommendedName>
</protein>
<dbReference type="SMART" id="SM00091">
    <property type="entry name" value="PAS"/>
    <property type="match status" value="2"/>
</dbReference>
<dbReference type="PROSITE" id="PS50110">
    <property type="entry name" value="RESPONSE_REGULATORY"/>
    <property type="match status" value="1"/>
</dbReference>
<evidence type="ECO:0000256" key="1">
    <source>
        <dbReference type="ARBA" id="ARBA00000085"/>
    </source>
</evidence>
<dbReference type="Pfam" id="PF12860">
    <property type="entry name" value="PAS_7"/>
    <property type="match status" value="1"/>
</dbReference>
<dbReference type="InterPro" id="IPR036890">
    <property type="entry name" value="HATPase_C_sf"/>
</dbReference>
<dbReference type="InterPro" id="IPR035965">
    <property type="entry name" value="PAS-like_dom_sf"/>
</dbReference>
<dbReference type="PROSITE" id="PS50112">
    <property type="entry name" value="PAS"/>
    <property type="match status" value="1"/>
</dbReference>
<dbReference type="SMART" id="SM00387">
    <property type="entry name" value="HATPase_c"/>
    <property type="match status" value="1"/>
</dbReference>
<dbReference type="EMBL" id="RBID01000017">
    <property type="protein sequence ID" value="RKQ55535.1"/>
    <property type="molecule type" value="Genomic_DNA"/>
</dbReference>
<dbReference type="InterPro" id="IPR011006">
    <property type="entry name" value="CheY-like_superfamily"/>
</dbReference>
<evidence type="ECO:0000256" key="2">
    <source>
        <dbReference type="ARBA" id="ARBA00012438"/>
    </source>
</evidence>
<evidence type="ECO:0000259" key="7">
    <source>
        <dbReference type="PROSITE" id="PS50110"/>
    </source>
</evidence>
<dbReference type="PANTHER" id="PTHR43065">
    <property type="entry name" value="SENSOR HISTIDINE KINASE"/>
    <property type="match status" value="1"/>
</dbReference>
<dbReference type="Gene3D" id="3.30.450.20">
    <property type="entry name" value="PAS domain"/>
    <property type="match status" value="2"/>
</dbReference>
<keyword evidence="10" id="KW-0418">Kinase</keyword>
<dbReference type="EC" id="2.7.13.3" evidence="2"/>
<dbReference type="Pfam" id="PF08448">
    <property type="entry name" value="PAS_4"/>
    <property type="match status" value="1"/>
</dbReference>
<dbReference type="Gene3D" id="3.40.50.2300">
    <property type="match status" value="1"/>
</dbReference>
<dbReference type="RefSeq" id="WP_120811778.1">
    <property type="nucleotide sequence ID" value="NZ_RBID01000017.1"/>
</dbReference>
<evidence type="ECO:0000259" key="9">
    <source>
        <dbReference type="PROSITE" id="PS50113"/>
    </source>
</evidence>
<accession>A0A495B7B3</accession>
<dbReference type="PROSITE" id="PS50109">
    <property type="entry name" value="HIS_KIN"/>
    <property type="match status" value="1"/>
</dbReference>
<evidence type="ECO:0000256" key="3">
    <source>
        <dbReference type="ARBA" id="ARBA00022553"/>
    </source>
</evidence>
<dbReference type="PRINTS" id="PR00344">
    <property type="entry name" value="BCTRLSENSOR"/>
</dbReference>